<dbReference type="InParanoid" id="A0A194XA31"/>
<feature type="compositionally biased region" description="Polar residues" evidence="1">
    <location>
        <begin position="73"/>
        <end position="90"/>
    </location>
</feature>
<dbReference type="AlphaFoldDB" id="A0A194XA31"/>
<reference evidence="2 3" key="1">
    <citation type="submission" date="2015-10" db="EMBL/GenBank/DDBJ databases">
        <title>Full genome of DAOMC 229536 Phialocephala scopiformis, a fungal endophyte of spruce producing the potent anti-insectan compound rugulosin.</title>
        <authorList>
            <consortium name="DOE Joint Genome Institute"/>
            <person name="Walker A.K."/>
            <person name="Frasz S.L."/>
            <person name="Seifert K.A."/>
            <person name="Miller J.D."/>
            <person name="Mondo S.J."/>
            <person name="Labutti K."/>
            <person name="Lipzen A."/>
            <person name="Dockter R."/>
            <person name="Kennedy M."/>
            <person name="Grigoriev I.V."/>
            <person name="Spatafora J.W."/>
        </authorList>
    </citation>
    <scope>NUCLEOTIDE SEQUENCE [LARGE SCALE GENOMIC DNA]</scope>
    <source>
        <strain evidence="2 3">CBS 120377</strain>
    </source>
</reference>
<evidence type="ECO:0000313" key="2">
    <source>
        <dbReference type="EMBL" id="KUJ16622.1"/>
    </source>
</evidence>
<protein>
    <submittedName>
        <fullName evidence="2">Uncharacterized protein</fullName>
    </submittedName>
</protein>
<dbReference type="RefSeq" id="XP_018070977.1">
    <property type="nucleotide sequence ID" value="XM_018223484.1"/>
</dbReference>
<feature type="region of interest" description="Disordered" evidence="1">
    <location>
        <begin position="73"/>
        <end position="95"/>
    </location>
</feature>
<gene>
    <name evidence="2" type="ORF">LY89DRAFT_88293</name>
</gene>
<organism evidence="2 3">
    <name type="scientific">Mollisia scopiformis</name>
    <name type="common">Conifer needle endophyte fungus</name>
    <name type="synonym">Phialocephala scopiformis</name>
    <dbReference type="NCBI Taxonomy" id="149040"/>
    <lineage>
        <taxon>Eukaryota</taxon>
        <taxon>Fungi</taxon>
        <taxon>Dikarya</taxon>
        <taxon>Ascomycota</taxon>
        <taxon>Pezizomycotina</taxon>
        <taxon>Leotiomycetes</taxon>
        <taxon>Helotiales</taxon>
        <taxon>Mollisiaceae</taxon>
        <taxon>Mollisia</taxon>
    </lineage>
</organism>
<keyword evidence="3" id="KW-1185">Reference proteome</keyword>
<name>A0A194XA31_MOLSC</name>
<evidence type="ECO:0000313" key="3">
    <source>
        <dbReference type="Proteomes" id="UP000070700"/>
    </source>
</evidence>
<dbReference type="EMBL" id="KQ947416">
    <property type="protein sequence ID" value="KUJ16622.1"/>
    <property type="molecule type" value="Genomic_DNA"/>
</dbReference>
<dbReference type="GeneID" id="28833210"/>
<accession>A0A194XA31</accession>
<proteinExistence type="predicted"/>
<dbReference type="Proteomes" id="UP000070700">
    <property type="component" value="Unassembled WGS sequence"/>
</dbReference>
<evidence type="ECO:0000256" key="1">
    <source>
        <dbReference type="SAM" id="MobiDB-lite"/>
    </source>
</evidence>
<feature type="compositionally biased region" description="Basic and acidic residues" evidence="1">
    <location>
        <begin position="1"/>
        <end position="23"/>
    </location>
</feature>
<feature type="region of interest" description="Disordered" evidence="1">
    <location>
        <begin position="1"/>
        <end position="48"/>
    </location>
</feature>
<sequence>MVLHTRRNEDAGESRREQDRRGQESCGRWRKYPDQMQHARQGSEGEAAVAIMGRPAPDGRMWVRREMSSNKISIQSEENSVHWTASQGRQNPRMKPMMVDHDEEFGGERCDFLEMEQGTSEPGMGCTVASERQSNGARWSRLWMMGERGTERDVHAVGRDSTSNTSNPVPVIFRCKCIMMSIIYEWRGRAWVEEG</sequence>
<dbReference type="KEGG" id="psco:LY89DRAFT_88293"/>